<organism evidence="1 2">
    <name type="scientific">Rhododendron molle</name>
    <name type="common">Chinese azalea</name>
    <name type="synonym">Azalea mollis</name>
    <dbReference type="NCBI Taxonomy" id="49168"/>
    <lineage>
        <taxon>Eukaryota</taxon>
        <taxon>Viridiplantae</taxon>
        <taxon>Streptophyta</taxon>
        <taxon>Embryophyta</taxon>
        <taxon>Tracheophyta</taxon>
        <taxon>Spermatophyta</taxon>
        <taxon>Magnoliopsida</taxon>
        <taxon>eudicotyledons</taxon>
        <taxon>Gunneridae</taxon>
        <taxon>Pentapetalae</taxon>
        <taxon>asterids</taxon>
        <taxon>Ericales</taxon>
        <taxon>Ericaceae</taxon>
        <taxon>Ericoideae</taxon>
        <taxon>Rhodoreae</taxon>
        <taxon>Rhododendron</taxon>
    </lineage>
</organism>
<protein>
    <submittedName>
        <fullName evidence="1">Uncharacterized protein</fullName>
    </submittedName>
</protein>
<evidence type="ECO:0000313" key="1">
    <source>
        <dbReference type="EMBL" id="KAI8550563.1"/>
    </source>
</evidence>
<reference evidence="1" key="1">
    <citation type="submission" date="2022-02" db="EMBL/GenBank/DDBJ databases">
        <title>Plant Genome Project.</title>
        <authorList>
            <person name="Zhang R.-G."/>
        </authorList>
    </citation>
    <scope>NUCLEOTIDE SEQUENCE</scope>
    <source>
        <strain evidence="1">AT1</strain>
    </source>
</reference>
<keyword evidence="2" id="KW-1185">Reference proteome</keyword>
<name>A0ACC0NB62_RHOML</name>
<evidence type="ECO:0000313" key="2">
    <source>
        <dbReference type="Proteomes" id="UP001062846"/>
    </source>
</evidence>
<sequence>MAHTPPDFNPECGKEDSVMWLPHPQGFSVNSAWEAIRCKHQYPDELPEARQPHYLPRSLGQPLPKRRHSRRTSVTRERDRLLQQISKYSVNRHGMQYNGILGCNETEIRCIGI</sequence>
<proteinExistence type="predicted"/>
<accession>A0ACC0NB62</accession>
<gene>
    <name evidence="1" type="ORF">RHMOL_Rhmol06G0116900</name>
</gene>
<comment type="caution">
    <text evidence="1">The sequence shown here is derived from an EMBL/GenBank/DDBJ whole genome shotgun (WGS) entry which is preliminary data.</text>
</comment>
<dbReference type="Proteomes" id="UP001062846">
    <property type="component" value="Chromosome 6"/>
</dbReference>
<dbReference type="EMBL" id="CM046393">
    <property type="protein sequence ID" value="KAI8550563.1"/>
    <property type="molecule type" value="Genomic_DNA"/>
</dbReference>